<gene>
    <name evidence="2" type="ORF">AVL48_07555</name>
</gene>
<dbReference type="GO" id="GO:0015074">
    <property type="term" value="P:DNA integration"/>
    <property type="evidence" value="ECO:0007669"/>
    <property type="project" value="InterPro"/>
</dbReference>
<reference evidence="2 3" key="1">
    <citation type="submission" date="2015-12" db="EMBL/GenBank/DDBJ databases">
        <title>Amycolatopsis regifaucium genome sequencing and assembly.</title>
        <authorList>
            <person name="Mayilraj S."/>
        </authorList>
    </citation>
    <scope>NUCLEOTIDE SEQUENCE [LARGE SCALE GENOMIC DNA]</scope>
    <source>
        <strain evidence="2 3">GY080</strain>
    </source>
</reference>
<evidence type="ECO:0000313" key="2">
    <source>
        <dbReference type="EMBL" id="KZB82558.1"/>
    </source>
</evidence>
<dbReference type="InterPro" id="IPR011010">
    <property type="entry name" value="DNA_brk_join_enz"/>
</dbReference>
<dbReference type="Gene3D" id="1.10.443.10">
    <property type="entry name" value="Intergrase catalytic core"/>
    <property type="match status" value="1"/>
</dbReference>
<evidence type="ECO:0000256" key="1">
    <source>
        <dbReference type="ARBA" id="ARBA00023172"/>
    </source>
</evidence>
<dbReference type="GO" id="GO:0003677">
    <property type="term" value="F:DNA binding"/>
    <property type="evidence" value="ECO:0007669"/>
    <property type="project" value="InterPro"/>
</dbReference>
<dbReference type="SUPFAM" id="SSF56349">
    <property type="entry name" value="DNA breaking-rejoining enzymes"/>
    <property type="match status" value="1"/>
</dbReference>
<proteinExistence type="predicted"/>
<dbReference type="InterPro" id="IPR013762">
    <property type="entry name" value="Integrase-like_cat_sf"/>
</dbReference>
<dbReference type="GO" id="GO:0006310">
    <property type="term" value="P:DNA recombination"/>
    <property type="evidence" value="ECO:0007669"/>
    <property type="project" value="UniProtKB-KW"/>
</dbReference>
<evidence type="ECO:0008006" key="4">
    <source>
        <dbReference type="Google" id="ProtNLM"/>
    </source>
</evidence>
<dbReference type="EMBL" id="LQCI01000034">
    <property type="protein sequence ID" value="KZB82558.1"/>
    <property type="molecule type" value="Genomic_DNA"/>
</dbReference>
<name>A0A154MDA4_9PSEU</name>
<keyword evidence="1" id="KW-0233">DNA recombination</keyword>
<dbReference type="Proteomes" id="UP000076321">
    <property type="component" value="Unassembled WGS sequence"/>
</dbReference>
<sequence>MDVSYHDLRHTGQTLAASAGATLADLKKRLGHASAAASLRYLHAVEGRDKEVADQLSKLAAHGNAAKLPKTIIVKH</sequence>
<evidence type="ECO:0000313" key="3">
    <source>
        <dbReference type="Proteomes" id="UP000076321"/>
    </source>
</evidence>
<accession>A0A154MDA4</accession>
<dbReference type="AlphaFoldDB" id="A0A154MDA4"/>
<protein>
    <recommendedName>
        <fullName evidence="4">Tyr recombinase domain-containing protein</fullName>
    </recommendedName>
</protein>
<organism evidence="2 3">
    <name type="scientific">Amycolatopsis regifaucium</name>
    <dbReference type="NCBI Taxonomy" id="546365"/>
    <lineage>
        <taxon>Bacteria</taxon>
        <taxon>Bacillati</taxon>
        <taxon>Actinomycetota</taxon>
        <taxon>Actinomycetes</taxon>
        <taxon>Pseudonocardiales</taxon>
        <taxon>Pseudonocardiaceae</taxon>
        <taxon>Amycolatopsis</taxon>
    </lineage>
</organism>
<comment type="caution">
    <text evidence="2">The sequence shown here is derived from an EMBL/GenBank/DDBJ whole genome shotgun (WGS) entry which is preliminary data.</text>
</comment>